<accession>A0AAD9DSI6</accession>
<reference evidence="3" key="1">
    <citation type="submission" date="2023-03" db="EMBL/GenBank/DDBJ databases">
        <title>Electrophorus voltai genome.</title>
        <authorList>
            <person name="Bian C."/>
        </authorList>
    </citation>
    <scope>NUCLEOTIDE SEQUENCE</scope>
    <source>
        <strain evidence="3">CB-2022</strain>
        <tissue evidence="3">Muscle</tissue>
    </source>
</reference>
<organism evidence="3 4">
    <name type="scientific">Electrophorus voltai</name>
    <dbReference type="NCBI Taxonomy" id="2609070"/>
    <lineage>
        <taxon>Eukaryota</taxon>
        <taxon>Metazoa</taxon>
        <taxon>Chordata</taxon>
        <taxon>Craniata</taxon>
        <taxon>Vertebrata</taxon>
        <taxon>Euteleostomi</taxon>
        <taxon>Actinopterygii</taxon>
        <taxon>Neopterygii</taxon>
        <taxon>Teleostei</taxon>
        <taxon>Ostariophysi</taxon>
        <taxon>Gymnotiformes</taxon>
        <taxon>Gymnotoidei</taxon>
        <taxon>Gymnotidae</taxon>
        <taxon>Electrophorus</taxon>
    </lineage>
</organism>
<dbReference type="Proteomes" id="UP001239994">
    <property type="component" value="Unassembled WGS sequence"/>
</dbReference>
<comment type="caution">
    <text evidence="3">The sequence shown here is derived from an EMBL/GenBank/DDBJ whole genome shotgun (WGS) entry which is preliminary data.</text>
</comment>
<keyword evidence="4" id="KW-1185">Reference proteome</keyword>
<name>A0AAD9DSI6_9TELE</name>
<sequence>NIPRMNYKELVRELIALLEKYEPDKQCVESFTEDSAKTLENRPSDEQTLIIDTVYGCIVHRKLLDIVVNAFYVHNGKSLLKADRNQFLVVCYLAMFHLEELGLEKFSALLKSLDSSKMHKFLSFFFDANNLSTWIFGEWSQIYDAVYVENMWIAPLLRWRTEIEGLLDHLEKKATKGAQLKKFPKKYTRPQEFVLTKSKPRGLPAPEALPQQEKHKPVPASTHRAPKEKQALEVIRQRNRLKAQQTLYEANIQQYRCANPQKSERTKNAMSQIQQNLDTKLRFDTVHTSGTPATQKANSLPIRLNTTAILREGALYNRQIEEELNRLEQLAEGASEPSSFLRWQREMKEKDLQEQLAQVERRRLEGRISYEEALLARQRVLELNQHKAQLKKEETAELMRQYAEKRLHEEDGVKELIRQVADSHKNSKAAKVKLQEIKRCIVKEVSEHTQHLLRQALEDAQAELSRKFDLIRQIRAIESVPHIRLKFVDDTETAGHELLGEMSLAELQERLARLREEEQREQEKRRLRILEGKRNREQLLLEQLDTIAVRRTAVARATAQKHEEDRTTRAKLQEAVSTDQRVVALQRTLEMRQQERQQRREAEKATAKLTQHLAAQTLKSYSQQKACRTIYQDHQQPH</sequence>
<protein>
    <recommendedName>
        <fullName evidence="5">Cilia and flagella associated protein 99</fullName>
    </recommendedName>
</protein>
<dbReference type="AlphaFoldDB" id="A0AAD9DSI6"/>
<dbReference type="InterPro" id="IPR039341">
    <property type="entry name" value="CFAP99"/>
</dbReference>
<evidence type="ECO:0008006" key="5">
    <source>
        <dbReference type="Google" id="ProtNLM"/>
    </source>
</evidence>
<evidence type="ECO:0000313" key="3">
    <source>
        <dbReference type="EMBL" id="KAK1793605.1"/>
    </source>
</evidence>
<dbReference type="EMBL" id="JAROKS010000018">
    <property type="protein sequence ID" value="KAK1793605.1"/>
    <property type="molecule type" value="Genomic_DNA"/>
</dbReference>
<feature type="non-terminal residue" evidence="3">
    <location>
        <position position="1"/>
    </location>
</feature>
<evidence type="ECO:0000256" key="2">
    <source>
        <dbReference type="SAM" id="MobiDB-lite"/>
    </source>
</evidence>
<feature type="coiled-coil region" evidence="1">
    <location>
        <begin position="585"/>
        <end position="612"/>
    </location>
</feature>
<evidence type="ECO:0000256" key="1">
    <source>
        <dbReference type="SAM" id="Coils"/>
    </source>
</evidence>
<proteinExistence type="predicted"/>
<feature type="coiled-coil region" evidence="1">
    <location>
        <begin position="504"/>
        <end position="533"/>
    </location>
</feature>
<dbReference type="PANTHER" id="PTHR34649">
    <property type="entry name" value="CILIA- AND FLAGELLA-ASSOCIATED PROTEIN 99"/>
    <property type="match status" value="1"/>
</dbReference>
<feature type="region of interest" description="Disordered" evidence="2">
    <location>
        <begin position="199"/>
        <end position="228"/>
    </location>
</feature>
<evidence type="ECO:0000313" key="4">
    <source>
        <dbReference type="Proteomes" id="UP001239994"/>
    </source>
</evidence>
<gene>
    <name evidence="3" type="ORF">P4O66_011985</name>
</gene>
<keyword evidence="1" id="KW-0175">Coiled coil</keyword>
<dbReference type="PANTHER" id="PTHR34649:SF1">
    <property type="entry name" value="CILIA- AND FLAGELLA-ASSOCIATED PROTEIN 99"/>
    <property type="match status" value="1"/>
</dbReference>